<evidence type="ECO:0000313" key="2">
    <source>
        <dbReference type="Proteomes" id="UP000677515"/>
    </source>
</evidence>
<dbReference type="Proteomes" id="UP000677515">
    <property type="component" value="Chromosome"/>
</dbReference>
<dbReference type="InterPro" id="IPR043737">
    <property type="entry name" value="DUF5682"/>
</dbReference>
<dbReference type="Pfam" id="PF18934">
    <property type="entry name" value="DUF5682"/>
    <property type="match status" value="1"/>
</dbReference>
<dbReference type="PANTHER" id="PTHR30634:SF7">
    <property type="entry name" value="VWA DOMAIN-CONTAINING PROTEIN"/>
    <property type="match status" value="1"/>
</dbReference>
<sequence>MTLPATDRPPVTMPPAGEPLILGIRHHSPACARWVKHSIEQLRPAWVLIEGPADFNPRLDELRLAHQLPIAIYGYCQFQDHDTPGIGAWTPFAEWSPEWQALLAAQRLKAETRFIDVPIWAQTTDDDEDDSDSQHYHQRQQAMMAACGMESSDALWDHLFEDDDQHNELPRTLDRWFQQLRDGCPGSPQDRQREAYMARWIAWAMAQDNGPVLVVCGGWHAPVLARLWRSVSDTREPGLPDPPLTGAVTGSYLTPYSEKRLDVLAGYLSGMPAPVWQHWCWQYGLQQAGQRLLETVLTHLRRQHLPASTADMATVVSMARGLAALRGHRLPLRNDWLDALAGSLIKEALHTPLPWSYRGQLQAGTDPILITLVDVLAGHRFGELAADTPQPPLPQDVIRELAHASITLPSTLTLNRFDAEGLGQSQVLHRLAVLDIPGILCQQGHTLALSGDGEEQWTLTRPLQQHAALIEAARYGATLIEAARNRLESAMAGADDIASLAAWLQRAALAGLSTFSLQLLSRLEQQIALESQFEQMGPAMEILYALWRHDTFNGMRDAAILHTTLRAAIDRTLWLAESTGLIDATQINAHLHSWQALCHILRDEQSHPQPDRALVLLPRALAVLERRCRAAEASALSRGAALGALIRLEHPSADAEAALALLAALPPARLGEALHGLIALARHQLASHPAFVAGFNQQLMQLADDQFIAALPDLRAALAWLPPRERAALARQVLAHYQLSHLPEHLLQTPLPDACAPADFLRHQQQEQRAVDALRAWGIL</sequence>
<protein>
    <submittedName>
        <fullName evidence="1">Uncharacterized protein</fullName>
    </submittedName>
</protein>
<gene>
    <name evidence="1" type="primary">yehM</name>
    <name evidence="1" type="ORF">ERHA53_25910</name>
</gene>
<name>A0ABM7N1A0_ERWRD</name>
<evidence type="ECO:0000313" key="1">
    <source>
        <dbReference type="EMBL" id="BCQ35248.1"/>
    </source>
</evidence>
<dbReference type="PANTHER" id="PTHR30634">
    <property type="entry name" value="OUTER MEMBRANE LOLAB LIPOPROTEIN INSERTION APPARATUS"/>
    <property type="match status" value="1"/>
</dbReference>
<dbReference type="EMBL" id="AP024329">
    <property type="protein sequence ID" value="BCQ35248.1"/>
    <property type="molecule type" value="Genomic_DNA"/>
</dbReference>
<accession>A0ABM7N1A0</accession>
<reference evidence="1 2" key="1">
    <citation type="submission" date="2021-01" db="EMBL/GenBank/DDBJ databases">
        <title>Complete genome sequence of Erwinia rhapontici MAFF 311153.</title>
        <authorList>
            <person name="Morohoshi T."/>
            <person name="Someya N."/>
        </authorList>
    </citation>
    <scope>NUCLEOTIDE SEQUENCE [LARGE SCALE GENOMIC DNA]</scope>
    <source>
        <strain evidence="1 2">MAFF 311153</strain>
    </source>
</reference>
<proteinExistence type="predicted"/>
<organism evidence="1 2">
    <name type="scientific">Erwinia rhapontici</name>
    <name type="common">Pectobacterium rhapontici</name>
    <dbReference type="NCBI Taxonomy" id="55212"/>
    <lineage>
        <taxon>Bacteria</taxon>
        <taxon>Pseudomonadati</taxon>
        <taxon>Pseudomonadota</taxon>
        <taxon>Gammaproteobacteria</taxon>
        <taxon>Enterobacterales</taxon>
        <taxon>Erwiniaceae</taxon>
        <taxon>Erwinia</taxon>
    </lineage>
</organism>
<keyword evidence="2" id="KW-1185">Reference proteome</keyword>
<dbReference type="InterPro" id="IPR050458">
    <property type="entry name" value="LolB"/>
</dbReference>